<dbReference type="AlphaFoldDB" id="A0A1X2A3W1"/>
<dbReference type="OrthoDB" id="3671040at2"/>
<dbReference type="CDD" id="cd05931">
    <property type="entry name" value="FAAL"/>
    <property type="match status" value="1"/>
</dbReference>
<dbReference type="InterPro" id="IPR025110">
    <property type="entry name" value="AMP-bd_C"/>
</dbReference>
<dbReference type="InterPro" id="IPR040097">
    <property type="entry name" value="FAAL/FAAC"/>
</dbReference>
<gene>
    <name evidence="7" type="ORF">AWB90_25230</name>
</gene>
<dbReference type="GO" id="GO:0005886">
    <property type="term" value="C:plasma membrane"/>
    <property type="evidence" value="ECO:0007669"/>
    <property type="project" value="TreeGrafter"/>
</dbReference>
<dbReference type="GO" id="GO:0016874">
    <property type="term" value="F:ligase activity"/>
    <property type="evidence" value="ECO:0007669"/>
    <property type="project" value="UniProtKB-KW"/>
</dbReference>
<evidence type="ECO:0000259" key="6">
    <source>
        <dbReference type="Pfam" id="PF23024"/>
    </source>
</evidence>
<keyword evidence="3" id="KW-0276">Fatty acid metabolism</keyword>
<comment type="similarity">
    <text evidence="1">Belongs to the ATP-dependent AMP-binding enzyme family.</text>
</comment>
<reference evidence="7 8" key="1">
    <citation type="journal article" date="2015" name="Emerg. Microbes Infect.">
        <title>Characterization of 17 strains belonging to the Mycobacterium simiae complex and description of Mycobacterium paraense sp. nov.</title>
        <authorList>
            <person name="Fusco da Costa A.R."/>
            <person name="Fedrizzi T."/>
            <person name="Lopes M.L."/>
            <person name="Pecorari M."/>
            <person name="Oliveira da Costa W.L."/>
            <person name="Giacobazzi E."/>
            <person name="da Costa Bahia J.R."/>
            <person name="De Sanctis V."/>
            <person name="Batista Lima K.V."/>
            <person name="Bertorelli R."/>
            <person name="Grottola A."/>
            <person name="Fabio A."/>
            <person name="Mariottini A."/>
            <person name="Ferretti P."/>
            <person name="Di Leva F."/>
            <person name="Fregni Serpini G."/>
            <person name="Tagliazucchi S."/>
            <person name="Rumpianesi F."/>
            <person name="Jousson O."/>
            <person name="Segata N."/>
            <person name="Tortoli E."/>
        </authorList>
    </citation>
    <scope>NUCLEOTIDE SEQUENCE [LARGE SCALE GENOMIC DNA]</scope>
    <source>
        <strain evidence="7 8">IEC33</strain>
    </source>
</reference>
<evidence type="ECO:0000256" key="4">
    <source>
        <dbReference type="ARBA" id="ARBA00023098"/>
    </source>
</evidence>
<evidence type="ECO:0000256" key="2">
    <source>
        <dbReference type="ARBA" id="ARBA00022598"/>
    </source>
</evidence>
<dbReference type="InterPro" id="IPR042099">
    <property type="entry name" value="ANL_N_sf"/>
</dbReference>
<dbReference type="InterPro" id="IPR000873">
    <property type="entry name" value="AMP-dep_synth/lig_dom"/>
</dbReference>
<sequence>MSRDHGSTNTVGVSSGNAAADAAAAGKIVVPEGVTLTSNFDQNRAQLGDSPAYRFLDYSQDQDGRVLELSWNELWSRVCAIGARLQQVTQPGDRVAILAPQGLDYVAGFFGAIHAGNVAIPLFAPTLAGHGERLAAVLADGRPAAVLTTTAAAESVRTFIRTLPANERPRMIAVDAVPATLAETFTDPIRDTDDLAYLQYTSGSTRTPAGVEITHRAVYTNAMQMILHGGLNTDVQCVSWLPLYHDMGLMMIVFTAYFGAHVTLMDPMAFLRRPYRWIKQLGIAATRGRTMAAAPNFAFELTAQRGLPPAGPEAEALDLSNVVCLLNGSEPVSMSAIEQFTNAFAPYGLPASVVKPSYGMAEATLSVASIASDAAASAIFLDREQLGAGRAVVVEPSAPNAVSLVSCGQPILEQWAVIADPDGAEVPDGTVGEIWLHGNNVGRGYFGREDETRRVFGNKLQSRLEDGSHAEGAPDNGSWLATGDLGVYIDGELYLTGRIKDLIIIDGRNHYPHDIETTVSEASPAIRSGYVAAFSVPAEAVSSMTGSGGSGEQVVVVAERAAGAGRDLAPIAETVRAAISKHHQIRVADVRLVAAGAIPRTTSGKLARNACRAEYLEGRFNR</sequence>
<protein>
    <submittedName>
        <fullName evidence="7">Fatty-acid--CoA ligase</fullName>
    </submittedName>
</protein>
<accession>A0A1X2A3W1</accession>
<dbReference type="Gene3D" id="3.30.300.30">
    <property type="match status" value="1"/>
</dbReference>
<dbReference type="GO" id="GO:0006633">
    <property type="term" value="P:fatty acid biosynthetic process"/>
    <property type="evidence" value="ECO:0007669"/>
    <property type="project" value="TreeGrafter"/>
</dbReference>
<keyword evidence="4" id="KW-0443">Lipid metabolism</keyword>
<dbReference type="InterPro" id="IPR045851">
    <property type="entry name" value="AMP-bd_C_sf"/>
</dbReference>
<dbReference type="RefSeq" id="WP_085246517.1">
    <property type="nucleotide sequence ID" value="NZ_LQPN01000080.1"/>
</dbReference>
<dbReference type="GO" id="GO:0071766">
    <property type="term" value="P:Actinobacterium-type cell wall biogenesis"/>
    <property type="evidence" value="ECO:0007669"/>
    <property type="project" value="UniProtKB-ARBA"/>
</dbReference>
<dbReference type="Gene3D" id="3.40.50.12780">
    <property type="entry name" value="N-terminal domain of ligase-like"/>
    <property type="match status" value="1"/>
</dbReference>
<dbReference type="Pfam" id="PF23024">
    <property type="entry name" value="AMP-dom_DIP2-like"/>
    <property type="match status" value="1"/>
</dbReference>
<dbReference type="NCBIfam" id="NF009124">
    <property type="entry name" value="PRK12476.1"/>
    <property type="match status" value="1"/>
</dbReference>
<feature type="domain" description="AMP-binding enzyme C-terminal" evidence="6">
    <location>
        <begin position="501"/>
        <end position="620"/>
    </location>
</feature>
<dbReference type="SUPFAM" id="SSF56801">
    <property type="entry name" value="Acetyl-CoA synthetase-like"/>
    <property type="match status" value="1"/>
</dbReference>
<dbReference type="FunFam" id="3.40.50.12780:FF:000013">
    <property type="entry name" value="Long-chain-fatty-acid--AMP ligase FadD32"/>
    <property type="match status" value="1"/>
</dbReference>
<evidence type="ECO:0000256" key="1">
    <source>
        <dbReference type="ARBA" id="ARBA00006432"/>
    </source>
</evidence>
<dbReference type="PANTHER" id="PTHR22754">
    <property type="entry name" value="DISCO-INTERACTING PROTEIN 2 DIP2 -RELATED"/>
    <property type="match status" value="1"/>
</dbReference>
<dbReference type="Proteomes" id="UP000193285">
    <property type="component" value="Unassembled WGS sequence"/>
</dbReference>
<comment type="caution">
    <text evidence="7">The sequence shown here is derived from an EMBL/GenBank/DDBJ whole genome shotgun (WGS) entry which is preliminary data.</text>
</comment>
<evidence type="ECO:0000313" key="8">
    <source>
        <dbReference type="Proteomes" id="UP000193285"/>
    </source>
</evidence>
<dbReference type="PANTHER" id="PTHR22754:SF32">
    <property type="entry name" value="DISCO-INTERACTING PROTEIN 2"/>
    <property type="match status" value="1"/>
</dbReference>
<dbReference type="Pfam" id="PF00501">
    <property type="entry name" value="AMP-binding"/>
    <property type="match status" value="1"/>
</dbReference>
<name>A0A1X2A3W1_9MYCO</name>
<dbReference type="GO" id="GO:0070566">
    <property type="term" value="F:adenylyltransferase activity"/>
    <property type="evidence" value="ECO:0007669"/>
    <property type="project" value="TreeGrafter"/>
</dbReference>
<evidence type="ECO:0000259" key="5">
    <source>
        <dbReference type="Pfam" id="PF00501"/>
    </source>
</evidence>
<dbReference type="STRING" id="767916.AWB91_18325"/>
<organism evidence="7 8">
    <name type="scientific">Mycobacterium paraense</name>
    <dbReference type="NCBI Taxonomy" id="767916"/>
    <lineage>
        <taxon>Bacteria</taxon>
        <taxon>Bacillati</taxon>
        <taxon>Actinomycetota</taxon>
        <taxon>Actinomycetes</taxon>
        <taxon>Mycobacteriales</taxon>
        <taxon>Mycobacteriaceae</taxon>
        <taxon>Mycobacterium</taxon>
        <taxon>Mycobacterium simiae complex</taxon>
    </lineage>
</organism>
<feature type="domain" description="AMP-dependent synthetase/ligase" evidence="5">
    <location>
        <begin position="42"/>
        <end position="446"/>
    </location>
</feature>
<evidence type="ECO:0000313" key="7">
    <source>
        <dbReference type="EMBL" id="ORW36816.1"/>
    </source>
</evidence>
<keyword evidence="2 7" id="KW-0436">Ligase</keyword>
<dbReference type="EMBL" id="LQPN01000080">
    <property type="protein sequence ID" value="ORW36816.1"/>
    <property type="molecule type" value="Genomic_DNA"/>
</dbReference>
<evidence type="ECO:0000256" key="3">
    <source>
        <dbReference type="ARBA" id="ARBA00022832"/>
    </source>
</evidence>
<proteinExistence type="inferred from homology"/>